<dbReference type="InParanoid" id="F8PLZ3"/>
<protein>
    <submittedName>
        <fullName evidence="1">Uncharacterized protein</fullName>
    </submittedName>
</protein>
<name>F8PLZ3_SERL3</name>
<reference evidence="2" key="1">
    <citation type="journal article" date="2011" name="Science">
        <title>The plant cell wall-decomposing machinery underlies the functional diversity of forest fungi.</title>
        <authorList>
            <person name="Eastwood D.C."/>
            <person name="Floudas D."/>
            <person name="Binder M."/>
            <person name="Majcherczyk A."/>
            <person name="Schneider P."/>
            <person name="Aerts A."/>
            <person name="Asiegbu F.O."/>
            <person name="Baker S.E."/>
            <person name="Barry K."/>
            <person name="Bendiksby M."/>
            <person name="Blumentritt M."/>
            <person name="Coutinho P.M."/>
            <person name="Cullen D."/>
            <person name="de Vries R.P."/>
            <person name="Gathman A."/>
            <person name="Goodell B."/>
            <person name="Henrissat B."/>
            <person name="Ihrmark K."/>
            <person name="Kauserud H."/>
            <person name="Kohler A."/>
            <person name="LaButti K."/>
            <person name="Lapidus A."/>
            <person name="Lavin J.L."/>
            <person name="Lee Y.-H."/>
            <person name="Lindquist E."/>
            <person name="Lilly W."/>
            <person name="Lucas S."/>
            <person name="Morin E."/>
            <person name="Murat C."/>
            <person name="Oguiza J.A."/>
            <person name="Park J."/>
            <person name="Pisabarro A.G."/>
            <person name="Riley R."/>
            <person name="Rosling A."/>
            <person name="Salamov A."/>
            <person name="Schmidt O."/>
            <person name="Schmutz J."/>
            <person name="Skrede I."/>
            <person name="Stenlid J."/>
            <person name="Wiebenga A."/>
            <person name="Xie X."/>
            <person name="Kuees U."/>
            <person name="Hibbett D.S."/>
            <person name="Hoffmeister D."/>
            <person name="Hoegberg N."/>
            <person name="Martin F."/>
            <person name="Grigoriev I.V."/>
            <person name="Watkinson S.C."/>
        </authorList>
    </citation>
    <scope>NUCLEOTIDE SEQUENCE [LARGE SCALE GENOMIC DNA]</scope>
    <source>
        <strain evidence="2">strain S7.3</strain>
    </source>
</reference>
<dbReference type="Proteomes" id="UP000008063">
    <property type="component" value="Unassembled WGS sequence"/>
</dbReference>
<gene>
    <name evidence="1" type="ORF">SERLA73DRAFT_130927</name>
</gene>
<sequence>QKGSMVTMLLIRRRPSGCSKHGNLRTYWRILAIMLCPRTVLSRHHSLKPWAMPTLGYQRQKSMRLSSSYVQGVACSRN</sequence>
<dbReference type="AlphaFoldDB" id="F8PLZ3"/>
<feature type="non-terminal residue" evidence="1">
    <location>
        <position position="1"/>
    </location>
</feature>
<evidence type="ECO:0000313" key="2">
    <source>
        <dbReference type="Proteomes" id="UP000008063"/>
    </source>
</evidence>
<evidence type="ECO:0000313" key="1">
    <source>
        <dbReference type="EMBL" id="EGO02625.1"/>
    </source>
</evidence>
<accession>F8PLZ3</accession>
<dbReference type="HOGENOM" id="CLU_2628729_0_0_1"/>
<keyword evidence="2" id="KW-1185">Reference proteome</keyword>
<dbReference type="EMBL" id="GL945476">
    <property type="protein sequence ID" value="EGO02625.1"/>
    <property type="molecule type" value="Genomic_DNA"/>
</dbReference>
<organism evidence="2">
    <name type="scientific">Serpula lacrymans var. lacrymans (strain S7.3)</name>
    <name type="common">Dry rot fungus</name>
    <dbReference type="NCBI Taxonomy" id="936435"/>
    <lineage>
        <taxon>Eukaryota</taxon>
        <taxon>Fungi</taxon>
        <taxon>Dikarya</taxon>
        <taxon>Basidiomycota</taxon>
        <taxon>Agaricomycotina</taxon>
        <taxon>Agaricomycetes</taxon>
        <taxon>Agaricomycetidae</taxon>
        <taxon>Boletales</taxon>
        <taxon>Coniophorineae</taxon>
        <taxon>Serpulaceae</taxon>
        <taxon>Serpula</taxon>
    </lineage>
</organism>
<proteinExistence type="predicted"/>